<dbReference type="PANTHER" id="PTHR43685">
    <property type="entry name" value="GLYCOSYLTRANSFERASE"/>
    <property type="match status" value="1"/>
</dbReference>
<keyword evidence="3" id="KW-1185">Reference proteome</keyword>
<organism evidence="2 3">
    <name type="scientific">Fodinibius halophilus</name>
    <dbReference type="NCBI Taxonomy" id="1736908"/>
    <lineage>
        <taxon>Bacteria</taxon>
        <taxon>Pseudomonadati</taxon>
        <taxon>Balneolota</taxon>
        <taxon>Balneolia</taxon>
        <taxon>Balneolales</taxon>
        <taxon>Balneolaceae</taxon>
        <taxon>Fodinibius</taxon>
    </lineage>
</organism>
<gene>
    <name evidence="2" type="ORF">G3569_15640</name>
</gene>
<evidence type="ECO:0000313" key="2">
    <source>
        <dbReference type="EMBL" id="NGP89790.1"/>
    </source>
</evidence>
<dbReference type="AlphaFoldDB" id="A0A6M1TN59"/>
<dbReference type="CDD" id="cd00761">
    <property type="entry name" value="Glyco_tranf_GTA_type"/>
    <property type="match status" value="1"/>
</dbReference>
<comment type="caution">
    <text evidence="2">The sequence shown here is derived from an EMBL/GenBank/DDBJ whole genome shotgun (WGS) entry which is preliminary data.</text>
</comment>
<proteinExistence type="predicted"/>
<reference evidence="2 3" key="1">
    <citation type="submission" date="2020-02" db="EMBL/GenBank/DDBJ databases">
        <title>Aliifodinibius halophilus 2W32, complete genome.</title>
        <authorList>
            <person name="Li Y."/>
            <person name="Wu S."/>
        </authorList>
    </citation>
    <scope>NUCLEOTIDE SEQUENCE [LARGE SCALE GENOMIC DNA]</scope>
    <source>
        <strain evidence="2 3">2W32</strain>
    </source>
</reference>
<name>A0A6M1TN59_9BACT</name>
<feature type="domain" description="Glycosyltransferase 2-like" evidence="1">
    <location>
        <begin position="9"/>
        <end position="182"/>
    </location>
</feature>
<dbReference type="RefSeq" id="WP_165270902.1">
    <property type="nucleotide sequence ID" value="NZ_JAALLS010000025.1"/>
</dbReference>
<dbReference type="Proteomes" id="UP000479132">
    <property type="component" value="Unassembled WGS sequence"/>
</dbReference>
<dbReference type="EMBL" id="JAALLS010000025">
    <property type="protein sequence ID" value="NGP89790.1"/>
    <property type="molecule type" value="Genomic_DNA"/>
</dbReference>
<dbReference type="Gene3D" id="3.90.550.10">
    <property type="entry name" value="Spore Coat Polysaccharide Biosynthesis Protein SpsA, Chain A"/>
    <property type="match status" value="1"/>
</dbReference>
<dbReference type="GO" id="GO:0016740">
    <property type="term" value="F:transferase activity"/>
    <property type="evidence" value="ECO:0007669"/>
    <property type="project" value="UniProtKB-KW"/>
</dbReference>
<dbReference type="InterPro" id="IPR001173">
    <property type="entry name" value="Glyco_trans_2-like"/>
</dbReference>
<dbReference type="PANTHER" id="PTHR43685:SF2">
    <property type="entry name" value="GLYCOSYLTRANSFERASE 2-LIKE DOMAIN-CONTAINING PROTEIN"/>
    <property type="match status" value="1"/>
</dbReference>
<evidence type="ECO:0000259" key="1">
    <source>
        <dbReference type="Pfam" id="PF00535"/>
    </source>
</evidence>
<dbReference type="InterPro" id="IPR050834">
    <property type="entry name" value="Glycosyltransf_2"/>
</dbReference>
<accession>A0A6M1TN59</accession>
<keyword evidence="2" id="KW-0808">Transferase</keyword>
<sequence length="308" mass="35272">MIKQLTVTFIICSYNRAAYLDDTLGSLIEHQPTDSSAYEFLVVDNNSTDNTAEVVKKHQKIANKDDKYIRYIKETKQGLSFARNRGITEATATHVVFLDDDIQATPSLIPAWISFFETNPNAVAGGGKIHVQFDDPRPSWMSHFLLPLLGHHDLGDRTKIYPKTKYPFGGNMGFKKSVFEQVGIFDIELGRKGESLNAGEEKELFRRIRSKYKNIYYVPDAFLYHRVGSSRLTKEYIEQQALGLGQSMWLRLREATTNQKLKNWITEAAKLLGSFPLAIGYIIILQPSKAAMLFQFRWWIWKGYNQSS</sequence>
<dbReference type="InterPro" id="IPR029044">
    <property type="entry name" value="Nucleotide-diphossugar_trans"/>
</dbReference>
<protein>
    <submittedName>
        <fullName evidence="2">Glycosyltransferase family 2 protein</fullName>
    </submittedName>
</protein>
<evidence type="ECO:0000313" key="3">
    <source>
        <dbReference type="Proteomes" id="UP000479132"/>
    </source>
</evidence>
<dbReference type="SUPFAM" id="SSF53448">
    <property type="entry name" value="Nucleotide-diphospho-sugar transferases"/>
    <property type="match status" value="1"/>
</dbReference>
<dbReference type="Pfam" id="PF00535">
    <property type="entry name" value="Glycos_transf_2"/>
    <property type="match status" value="1"/>
</dbReference>